<accession>A0A8D0FSX1</accession>
<reference evidence="1" key="1">
    <citation type="submission" date="2025-08" db="UniProtKB">
        <authorList>
            <consortium name="Ensembl"/>
        </authorList>
    </citation>
    <scope>IDENTIFICATION</scope>
</reference>
<dbReference type="AlphaFoldDB" id="A0A8D0FSX1"/>
<evidence type="ECO:0000313" key="1">
    <source>
        <dbReference type="Ensembl" id="ENSSOCP00000020298.1"/>
    </source>
</evidence>
<name>A0A8D0FSX1_STROC</name>
<dbReference type="Ensembl" id="ENSSOCT00000020811.1">
    <property type="protein sequence ID" value="ENSSOCP00000020298.1"/>
    <property type="gene ID" value="ENSSOCG00000015180.1"/>
</dbReference>
<proteinExistence type="predicted"/>
<keyword evidence="2" id="KW-1185">Reference proteome</keyword>
<organism evidence="1 2">
    <name type="scientific">Strix occidentalis caurina</name>
    <name type="common">northern spotted owl</name>
    <dbReference type="NCBI Taxonomy" id="311401"/>
    <lineage>
        <taxon>Eukaryota</taxon>
        <taxon>Metazoa</taxon>
        <taxon>Chordata</taxon>
        <taxon>Craniata</taxon>
        <taxon>Vertebrata</taxon>
        <taxon>Euteleostomi</taxon>
        <taxon>Archelosauria</taxon>
        <taxon>Archosauria</taxon>
        <taxon>Dinosauria</taxon>
        <taxon>Saurischia</taxon>
        <taxon>Theropoda</taxon>
        <taxon>Coelurosauria</taxon>
        <taxon>Aves</taxon>
        <taxon>Neognathae</taxon>
        <taxon>Neoaves</taxon>
        <taxon>Telluraves</taxon>
        <taxon>Strigiformes</taxon>
        <taxon>Strigidae</taxon>
        <taxon>Strix</taxon>
    </lineage>
</organism>
<evidence type="ECO:0000313" key="2">
    <source>
        <dbReference type="Proteomes" id="UP000694551"/>
    </source>
</evidence>
<dbReference type="Proteomes" id="UP000694551">
    <property type="component" value="Unplaced"/>
</dbReference>
<sequence length="77" mass="8655">VRSKYCSPTSFLCTSSCQLSEFLLSVCLSPFICCLPLHCFSFSHISPFHTLPLPMMSFVCSNPFHKHGRATKNPLPF</sequence>
<reference evidence="1" key="2">
    <citation type="submission" date="2025-09" db="UniProtKB">
        <authorList>
            <consortium name="Ensembl"/>
        </authorList>
    </citation>
    <scope>IDENTIFICATION</scope>
</reference>
<protein>
    <submittedName>
        <fullName evidence="1">Uncharacterized protein</fullName>
    </submittedName>
</protein>